<protein>
    <submittedName>
        <fullName evidence="4">DUF324 domain-containing protein</fullName>
    </submittedName>
</protein>
<dbReference type="CDD" id="cd09726">
    <property type="entry name" value="RAMP_I_III"/>
    <property type="match status" value="1"/>
</dbReference>
<feature type="region of interest" description="Disordered" evidence="2">
    <location>
        <begin position="577"/>
        <end position="602"/>
    </location>
</feature>
<gene>
    <name evidence="4" type="ORF">MNB_SV-5-1122</name>
</gene>
<evidence type="ECO:0000256" key="2">
    <source>
        <dbReference type="SAM" id="MobiDB-lite"/>
    </source>
</evidence>
<dbReference type="InterPro" id="IPR005537">
    <property type="entry name" value="RAMP_III_fam"/>
</dbReference>
<dbReference type="EMBL" id="FPKX01000049">
    <property type="protein sequence ID" value="SFZ98434.1"/>
    <property type="molecule type" value="Genomic_DNA"/>
</dbReference>
<dbReference type="NCBIfam" id="TIGR03986">
    <property type="entry name" value="TIGR03986 family CRISPR-associated RAMP protein"/>
    <property type="match status" value="1"/>
</dbReference>
<keyword evidence="1" id="KW-0051">Antiviral defense</keyword>
<sequence length="782" mass="89157">MITAPFNFVPLSEQVFFPSWAEDVSHDIPFEDGESGVIDITITAKSPIFIRDSIDEKIFSHHKGTQYIPGASVKGMIRSVLEILSFSKLNKENFNDDTYAVRDLSKSDNFYMTEMKKTTSCGWLSKKDGVYVLEDCGEAGRIRHEEIDKAFPGIGFSKKFKAGSFNAQDSKQKTSEYKYNILGQTHQSIEVGELYKSATNAKYDERKFCKYQAGGNKGTLVLTGQPTPRKDTGKMGDGKGYEFVFFPMQKELKISKEVMDNFLFAYFDKRTTEPKESPDWKYWKNKMDKGEKVPVFFQKKGSEVAHFGLSFLYKLPYKNSVKAGIPPKHSDKRKDLAQIMFGYIDKQDALKGRVQFSHFKSSQNGQSLPERTEILGTPRASYYPIYVRQHNTEFKTFMNSFNIAGRKRYPIHQGSNVHKTTDTGNENVGTLFTPLKPGIVFEGKVRYHNLKKSELGALLSALTFHNTTSCFHNIGLAKPLGYGKVSLAVSGVKDIKTYLNAFEMEVSTHIPQWSESPEIVELLSMASEQKNSGNSKLEYMELKDFSSNKSSTKSYLDMYTKLENIKSVRLSTTLSEEEIDGLTSKQEAQKKAEEVYQEKKKREERHEQDWLSVESSSNMASLEAFLEKYPETPFLEKAKEMIVKLKEDEALAKSVEEQKVALEKWESVQKAKPKHMQQALEKYIQDYPTSSKVVEAKKQLEKFSKSPKIETAIITLESIKTMETLTQYLKINKSNLDNQIEEIKSIVSVLYSELESKKQKSNFVKTLDKAAYKNFAKKLGLK</sequence>
<dbReference type="GO" id="GO:0051607">
    <property type="term" value="P:defense response to virus"/>
    <property type="evidence" value="ECO:0007669"/>
    <property type="project" value="UniProtKB-KW"/>
</dbReference>
<name>A0A1W1EEI3_9ZZZZ</name>
<dbReference type="AlphaFoldDB" id="A0A1W1EEI3"/>
<feature type="domain" description="CRISPR type III-associated protein" evidence="3">
    <location>
        <begin position="41"/>
        <end position="131"/>
    </location>
</feature>
<reference evidence="4" key="1">
    <citation type="submission" date="2016-10" db="EMBL/GenBank/DDBJ databases">
        <authorList>
            <person name="de Groot N.N."/>
        </authorList>
    </citation>
    <scope>NUCLEOTIDE SEQUENCE</scope>
</reference>
<proteinExistence type="predicted"/>
<evidence type="ECO:0000256" key="1">
    <source>
        <dbReference type="ARBA" id="ARBA00023118"/>
    </source>
</evidence>
<evidence type="ECO:0000313" key="4">
    <source>
        <dbReference type="EMBL" id="SFZ98434.1"/>
    </source>
</evidence>
<accession>A0A1W1EEI3</accession>
<dbReference type="InterPro" id="IPR023825">
    <property type="entry name" value="CRISPR-assoc_RAMP_BGP1436"/>
</dbReference>
<feature type="compositionally biased region" description="Basic and acidic residues" evidence="2">
    <location>
        <begin position="587"/>
        <end position="602"/>
    </location>
</feature>
<evidence type="ECO:0000259" key="3">
    <source>
        <dbReference type="Pfam" id="PF03787"/>
    </source>
</evidence>
<organism evidence="4">
    <name type="scientific">hydrothermal vent metagenome</name>
    <dbReference type="NCBI Taxonomy" id="652676"/>
    <lineage>
        <taxon>unclassified sequences</taxon>
        <taxon>metagenomes</taxon>
        <taxon>ecological metagenomes</taxon>
    </lineage>
</organism>
<dbReference type="Pfam" id="PF03787">
    <property type="entry name" value="RAMPs"/>
    <property type="match status" value="1"/>
</dbReference>